<keyword evidence="8" id="KW-0862">Zinc</keyword>
<dbReference type="OrthoDB" id="302966at2759"/>
<feature type="compositionally biased region" description="Polar residues" evidence="10">
    <location>
        <begin position="27"/>
        <end position="37"/>
    </location>
</feature>
<evidence type="ECO:0000256" key="2">
    <source>
        <dbReference type="ARBA" id="ARBA00004906"/>
    </source>
</evidence>
<keyword evidence="4" id="KW-0808">Transferase</keyword>
<evidence type="ECO:0000256" key="5">
    <source>
        <dbReference type="ARBA" id="ARBA00022723"/>
    </source>
</evidence>
<keyword evidence="14" id="KW-1185">Reference proteome</keyword>
<dbReference type="GO" id="GO:0005783">
    <property type="term" value="C:endoplasmic reticulum"/>
    <property type="evidence" value="ECO:0007669"/>
    <property type="project" value="InterPro"/>
</dbReference>
<reference evidence="13 14" key="1">
    <citation type="journal article" date="2018" name="Genome Biol. Evol.">
        <title>Multiple Roots of Fruiting Body Formation in Amoebozoa.</title>
        <authorList>
            <person name="Hillmann F."/>
            <person name="Forbes G."/>
            <person name="Novohradska S."/>
            <person name="Ferling I."/>
            <person name="Riege K."/>
            <person name="Groth M."/>
            <person name="Westermann M."/>
            <person name="Marz M."/>
            <person name="Spaller T."/>
            <person name="Winckler T."/>
            <person name="Schaap P."/>
            <person name="Glockner G."/>
        </authorList>
    </citation>
    <scope>NUCLEOTIDE SEQUENCE [LARGE SCALE GENOMIC DNA]</scope>
    <source>
        <strain evidence="13 14">Jena</strain>
    </source>
</reference>
<keyword evidence="5" id="KW-0479">Metal-binding</keyword>
<dbReference type="InterPro" id="IPR018957">
    <property type="entry name" value="Znf_C3HC4_RING-type"/>
</dbReference>
<evidence type="ECO:0000256" key="6">
    <source>
        <dbReference type="ARBA" id="ARBA00022771"/>
    </source>
</evidence>
<feature type="region of interest" description="Disordered" evidence="10">
    <location>
        <begin position="1"/>
        <end position="37"/>
    </location>
</feature>
<proteinExistence type="predicted"/>
<feature type="domain" description="RING-type" evidence="12">
    <location>
        <begin position="49"/>
        <end position="92"/>
    </location>
</feature>
<dbReference type="Pfam" id="PF00097">
    <property type="entry name" value="zf-C3HC4"/>
    <property type="match status" value="1"/>
</dbReference>
<comment type="pathway">
    <text evidence="2">Protein modification; protein ubiquitination.</text>
</comment>
<dbReference type="GO" id="GO:0008270">
    <property type="term" value="F:zinc ion binding"/>
    <property type="evidence" value="ECO:0007669"/>
    <property type="project" value="UniProtKB-KW"/>
</dbReference>
<keyword evidence="7" id="KW-0833">Ubl conjugation pathway</keyword>
<keyword evidence="11" id="KW-0812">Transmembrane</keyword>
<dbReference type="Gene3D" id="3.30.40.10">
    <property type="entry name" value="Zinc/RING finger domain, C3HC4 (zinc finger)"/>
    <property type="match status" value="1"/>
</dbReference>
<evidence type="ECO:0000256" key="8">
    <source>
        <dbReference type="ARBA" id="ARBA00022833"/>
    </source>
</evidence>
<keyword evidence="11" id="KW-0472">Membrane</keyword>
<evidence type="ECO:0000259" key="12">
    <source>
        <dbReference type="PROSITE" id="PS50089"/>
    </source>
</evidence>
<dbReference type="AlphaFoldDB" id="A0A2P6NGT2"/>
<keyword evidence="6 9" id="KW-0863">Zinc-finger</keyword>
<feature type="transmembrane region" description="Helical" evidence="11">
    <location>
        <begin position="132"/>
        <end position="152"/>
    </location>
</feature>
<organism evidence="13 14">
    <name type="scientific">Planoprotostelium fungivorum</name>
    <dbReference type="NCBI Taxonomy" id="1890364"/>
    <lineage>
        <taxon>Eukaryota</taxon>
        <taxon>Amoebozoa</taxon>
        <taxon>Evosea</taxon>
        <taxon>Variosea</taxon>
        <taxon>Cavosteliida</taxon>
        <taxon>Cavosteliaceae</taxon>
        <taxon>Planoprotostelium</taxon>
    </lineage>
</organism>
<dbReference type="EC" id="2.3.2.27" evidence="3"/>
<dbReference type="UniPathway" id="UPA00143"/>
<feature type="region of interest" description="Disordered" evidence="10">
    <location>
        <begin position="107"/>
        <end position="133"/>
    </location>
</feature>
<evidence type="ECO:0000313" key="14">
    <source>
        <dbReference type="Proteomes" id="UP000241769"/>
    </source>
</evidence>
<evidence type="ECO:0000256" key="9">
    <source>
        <dbReference type="PROSITE-ProRule" id="PRU00175"/>
    </source>
</evidence>
<protein>
    <recommendedName>
        <fullName evidence="3">RING-type E3 ubiquitin transferase</fullName>
        <ecNumber evidence="3">2.3.2.27</ecNumber>
    </recommendedName>
</protein>
<dbReference type="InterPro" id="IPR013083">
    <property type="entry name" value="Znf_RING/FYVE/PHD"/>
</dbReference>
<dbReference type="InterPro" id="IPR045103">
    <property type="entry name" value="RNF5/RNF185-like"/>
</dbReference>
<comment type="caution">
    <text evidence="13">The sequence shown here is derived from an EMBL/GenBank/DDBJ whole genome shotgun (WGS) entry which is preliminary data.</text>
</comment>
<dbReference type="Proteomes" id="UP000241769">
    <property type="component" value="Unassembled WGS sequence"/>
</dbReference>
<dbReference type="PANTHER" id="PTHR12313">
    <property type="entry name" value="E3 UBIQUITIN-PROTEIN LIGASE RNF5-RELATED"/>
    <property type="match status" value="1"/>
</dbReference>
<evidence type="ECO:0000256" key="11">
    <source>
        <dbReference type="SAM" id="Phobius"/>
    </source>
</evidence>
<accession>A0A2P6NGT2</accession>
<evidence type="ECO:0000313" key="13">
    <source>
        <dbReference type="EMBL" id="PRP83160.1"/>
    </source>
</evidence>
<feature type="transmembrane region" description="Helical" evidence="11">
    <location>
        <begin position="172"/>
        <end position="190"/>
    </location>
</feature>
<dbReference type="InParanoid" id="A0A2P6NGT2"/>
<dbReference type="EMBL" id="MDYQ01000088">
    <property type="protein sequence ID" value="PRP83160.1"/>
    <property type="molecule type" value="Genomic_DNA"/>
</dbReference>
<dbReference type="STRING" id="1890364.A0A2P6NGT2"/>
<dbReference type="GO" id="GO:0061630">
    <property type="term" value="F:ubiquitin protein ligase activity"/>
    <property type="evidence" value="ECO:0007669"/>
    <property type="project" value="UniProtKB-EC"/>
</dbReference>
<dbReference type="InterPro" id="IPR001841">
    <property type="entry name" value="Znf_RING"/>
</dbReference>
<name>A0A2P6NGT2_9EUKA</name>
<evidence type="ECO:0000256" key="3">
    <source>
        <dbReference type="ARBA" id="ARBA00012483"/>
    </source>
</evidence>
<dbReference type="SUPFAM" id="SSF57850">
    <property type="entry name" value="RING/U-box"/>
    <property type="match status" value="1"/>
</dbReference>
<sequence>MQTEDTAHENIASQVPHEETNDIREQSGASQTTQANHTTAEKTAHTFDCNICFDSVSSPVISLCGHLFCSWPCIAQWLEAPHNASQTCPVCKSVLTIDKLIPVYGRGGDSVDPRSTPRPAARRTEPPSRGSYYPGFGGVQVGFGPLLFGPFVGYQYQWPPRDGTEPRSDSEIMSQRLLIIGLVLVFLLFFL</sequence>
<evidence type="ECO:0000256" key="7">
    <source>
        <dbReference type="ARBA" id="ARBA00022786"/>
    </source>
</evidence>
<feature type="compositionally biased region" description="Basic and acidic residues" evidence="10">
    <location>
        <begin position="16"/>
        <end position="25"/>
    </location>
</feature>
<dbReference type="GO" id="GO:0016567">
    <property type="term" value="P:protein ubiquitination"/>
    <property type="evidence" value="ECO:0007669"/>
    <property type="project" value="UniProtKB-UniPathway"/>
</dbReference>
<evidence type="ECO:0000256" key="4">
    <source>
        <dbReference type="ARBA" id="ARBA00022679"/>
    </source>
</evidence>
<evidence type="ECO:0000256" key="1">
    <source>
        <dbReference type="ARBA" id="ARBA00000900"/>
    </source>
</evidence>
<dbReference type="PROSITE" id="PS50089">
    <property type="entry name" value="ZF_RING_2"/>
    <property type="match status" value="1"/>
</dbReference>
<comment type="catalytic activity">
    <reaction evidence="1">
        <text>S-ubiquitinyl-[E2 ubiquitin-conjugating enzyme]-L-cysteine + [acceptor protein]-L-lysine = [E2 ubiquitin-conjugating enzyme]-L-cysteine + N(6)-ubiquitinyl-[acceptor protein]-L-lysine.</text>
        <dbReference type="EC" id="2.3.2.27"/>
    </reaction>
</comment>
<evidence type="ECO:0000256" key="10">
    <source>
        <dbReference type="SAM" id="MobiDB-lite"/>
    </source>
</evidence>
<gene>
    <name evidence="13" type="ORF">PROFUN_09588</name>
</gene>
<keyword evidence="11" id="KW-1133">Transmembrane helix</keyword>
<dbReference type="SMART" id="SM00184">
    <property type="entry name" value="RING"/>
    <property type="match status" value="1"/>
</dbReference>
<dbReference type="GO" id="GO:0006511">
    <property type="term" value="P:ubiquitin-dependent protein catabolic process"/>
    <property type="evidence" value="ECO:0007669"/>
    <property type="project" value="InterPro"/>
</dbReference>